<gene>
    <name evidence="1" type="ORF">HINF_LOCUS13798</name>
    <name evidence="2" type="ORF">HINF_LOCUS71043</name>
</gene>
<keyword evidence="3" id="KW-1185">Reference proteome</keyword>
<organism evidence="1">
    <name type="scientific">Hexamita inflata</name>
    <dbReference type="NCBI Taxonomy" id="28002"/>
    <lineage>
        <taxon>Eukaryota</taxon>
        <taxon>Metamonada</taxon>
        <taxon>Diplomonadida</taxon>
        <taxon>Hexamitidae</taxon>
        <taxon>Hexamitinae</taxon>
        <taxon>Hexamita</taxon>
    </lineage>
</organism>
<dbReference type="AlphaFoldDB" id="A0AA86NUG7"/>
<evidence type="ECO:0000313" key="1">
    <source>
        <dbReference type="EMBL" id="CAI9926153.1"/>
    </source>
</evidence>
<comment type="caution">
    <text evidence="1">The sequence shown here is derived from an EMBL/GenBank/DDBJ whole genome shotgun (WGS) entry which is preliminary data.</text>
</comment>
<dbReference type="Proteomes" id="UP001642409">
    <property type="component" value="Unassembled WGS sequence"/>
</dbReference>
<evidence type="ECO:0000313" key="2">
    <source>
        <dbReference type="EMBL" id="CAL6101229.1"/>
    </source>
</evidence>
<name>A0AA86NUG7_9EUKA</name>
<reference evidence="2 3" key="2">
    <citation type="submission" date="2024-07" db="EMBL/GenBank/DDBJ databases">
        <authorList>
            <person name="Akdeniz Z."/>
        </authorList>
    </citation>
    <scope>NUCLEOTIDE SEQUENCE [LARGE SCALE GENOMIC DNA]</scope>
</reference>
<sequence>MTTSLTEGATQQILFRNKQQILDFMQEYLIISSAQNQYEFICSGFKNLDSERKCYCSRRARIVKVEQTDYQKFTLVANEQNEIISKSDEFVLQEMFEIVFEGDHIPECKHSRIFNRHFSKQQNQAHPEQDSIHIQSTPSYSQTHSQLNAKPKKGLLRFRPDHRQSSLTEEKIIQMLVDDNDYHIHITYQAPNTHFLSTGQATLKALSDQLFEALEEALQIKVYAYKRLVIFLNFDENSMIAFLHQHEKEQYNQLLFYDFIQKYNVRCVYGNQAYSIESLKLLFAVQLGQQGIKV</sequence>
<dbReference type="EMBL" id="CAXDID020000541">
    <property type="protein sequence ID" value="CAL6101229.1"/>
    <property type="molecule type" value="Genomic_DNA"/>
</dbReference>
<dbReference type="EMBL" id="CATOUU010000362">
    <property type="protein sequence ID" value="CAI9926153.1"/>
    <property type="molecule type" value="Genomic_DNA"/>
</dbReference>
<accession>A0AA86NUG7</accession>
<evidence type="ECO:0000313" key="3">
    <source>
        <dbReference type="Proteomes" id="UP001642409"/>
    </source>
</evidence>
<proteinExistence type="predicted"/>
<reference evidence="1" key="1">
    <citation type="submission" date="2023-06" db="EMBL/GenBank/DDBJ databases">
        <authorList>
            <person name="Kurt Z."/>
        </authorList>
    </citation>
    <scope>NUCLEOTIDE SEQUENCE</scope>
</reference>
<protein>
    <submittedName>
        <fullName evidence="2">Hypothetical_protein</fullName>
    </submittedName>
</protein>